<dbReference type="AlphaFoldDB" id="H5UMJ3"/>
<dbReference type="PANTHER" id="PTHR40048:SF1">
    <property type="entry name" value="RHAMNOSYL O-METHYLTRANSFERASE"/>
    <property type="match status" value="1"/>
</dbReference>
<keyword evidence="2" id="KW-0808">Transferase</keyword>
<feature type="region of interest" description="Disordered" evidence="3">
    <location>
        <begin position="1"/>
        <end position="21"/>
    </location>
</feature>
<dbReference type="SUPFAM" id="SSF53335">
    <property type="entry name" value="S-adenosyl-L-methionine-dependent methyltransferases"/>
    <property type="match status" value="1"/>
</dbReference>
<dbReference type="GO" id="GO:0032259">
    <property type="term" value="P:methylation"/>
    <property type="evidence" value="ECO:0007669"/>
    <property type="project" value="UniProtKB-KW"/>
</dbReference>
<gene>
    <name evidence="4" type="ORF">MOPEL_001_00700</name>
</gene>
<keyword evidence="5" id="KW-1185">Reference proteome</keyword>
<protein>
    <recommendedName>
        <fullName evidence="6">Methyltransferase</fullName>
    </recommendedName>
</protein>
<evidence type="ECO:0000256" key="1">
    <source>
        <dbReference type="ARBA" id="ARBA00022603"/>
    </source>
</evidence>
<dbReference type="STRING" id="1089455.MOPEL_001_00700"/>
<keyword evidence="1" id="KW-0489">Methyltransferase</keyword>
<feature type="compositionally biased region" description="Low complexity" evidence="3">
    <location>
        <begin position="1"/>
        <end position="11"/>
    </location>
</feature>
<evidence type="ECO:0000256" key="3">
    <source>
        <dbReference type="SAM" id="MobiDB-lite"/>
    </source>
</evidence>
<dbReference type="Gene3D" id="3.40.50.150">
    <property type="entry name" value="Vaccinia Virus protein VP39"/>
    <property type="match status" value="1"/>
</dbReference>
<dbReference type="InterPro" id="IPR029063">
    <property type="entry name" value="SAM-dependent_MTases_sf"/>
</dbReference>
<dbReference type="Proteomes" id="UP000004367">
    <property type="component" value="Unassembled WGS sequence"/>
</dbReference>
<proteinExistence type="predicted"/>
<evidence type="ECO:0000313" key="4">
    <source>
        <dbReference type="EMBL" id="GAB46951.1"/>
    </source>
</evidence>
<dbReference type="GO" id="GO:0071770">
    <property type="term" value="P:DIM/DIP cell wall layer assembly"/>
    <property type="evidence" value="ECO:0007669"/>
    <property type="project" value="TreeGrafter"/>
</dbReference>
<accession>H5UMJ3</accession>
<comment type="caution">
    <text evidence="4">The sequence shown here is derived from an EMBL/GenBank/DDBJ whole genome shotgun (WGS) entry which is preliminary data.</text>
</comment>
<name>H5UMJ3_9MICO</name>
<reference evidence="4 5" key="1">
    <citation type="submission" date="2012-02" db="EMBL/GenBank/DDBJ databases">
        <title>Whole genome shotgun sequence of Mobilicoccus pelagius NBRC 104925.</title>
        <authorList>
            <person name="Yoshida Y."/>
            <person name="Hosoyama A."/>
            <person name="Tsuchikane K."/>
            <person name="Katsumata H."/>
            <person name="Yamazaki S."/>
            <person name="Fujita N."/>
        </authorList>
    </citation>
    <scope>NUCLEOTIDE SEQUENCE [LARGE SCALE GENOMIC DNA]</scope>
    <source>
        <strain evidence="4 5">NBRC 104925</strain>
    </source>
</reference>
<organism evidence="4 5">
    <name type="scientific">Mobilicoccus pelagius NBRC 104925</name>
    <dbReference type="NCBI Taxonomy" id="1089455"/>
    <lineage>
        <taxon>Bacteria</taxon>
        <taxon>Bacillati</taxon>
        <taxon>Actinomycetota</taxon>
        <taxon>Actinomycetes</taxon>
        <taxon>Micrococcales</taxon>
        <taxon>Dermatophilaceae</taxon>
        <taxon>Mobilicoccus</taxon>
    </lineage>
</organism>
<evidence type="ECO:0008006" key="6">
    <source>
        <dbReference type="Google" id="ProtNLM"/>
    </source>
</evidence>
<sequence length="257" mass="28457">MIADDATTTPSAEPPAEPPAAMWPDLRRLAHDARGFMPVEEGDLLHAEARGRAPHGPLLEVGTWCGKSAVYLGAAVRAAREAGAPDAVVFTIDHHRGSEENQPGWEYHDPTLVDPHAGRIDTLPFFRRTMVDAGMEDEVVAIVGRAPLVARWWRTPLSMLFVDGGHTDEHVTNDYLGFGRWVAPGGSLVFHDVFEHPEDGGQAPWRCYRRALESGCWGQTHELGSMRILRRVRGEAGDSVAGRWRPEIRPRPHHAPR</sequence>
<evidence type="ECO:0000313" key="5">
    <source>
        <dbReference type="Proteomes" id="UP000004367"/>
    </source>
</evidence>
<dbReference type="Pfam" id="PF13578">
    <property type="entry name" value="Methyltransf_24"/>
    <property type="match status" value="1"/>
</dbReference>
<evidence type="ECO:0000256" key="2">
    <source>
        <dbReference type="ARBA" id="ARBA00022679"/>
    </source>
</evidence>
<dbReference type="GO" id="GO:0008168">
    <property type="term" value="F:methyltransferase activity"/>
    <property type="evidence" value="ECO:0007669"/>
    <property type="project" value="UniProtKB-KW"/>
</dbReference>
<dbReference type="RefSeq" id="WP_009760512.1">
    <property type="nucleotide sequence ID" value="NZ_BAFE01000001.1"/>
</dbReference>
<dbReference type="PANTHER" id="PTHR40048">
    <property type="entry name" value="RHAMNOSYL O-METHYLTRANSFERASE"/>
    <property type="match status" value="1"/>
</dbReference>
<dbReference type="GO" id="GO:0005886">
    <property type="term" value="C:plasma membrane"/>
    <property type="evidence" value="ECO:0007669"/>
    <property type="project" value="TreeGrafter"/>
</dbReference>
<dbReference type="EMBL" id="BAFE01000001">
    <property type="protein sequence ID" value="GAB46951.1"/>
    <property type="molecule type" value="Genomic_DNA"/>
</dbReference>
<dbReference type="eggNOG" id="COG4122">
    <property type="taxonomic scope" value="Bacteria"/>
</dbReference>